<dbReference type="AlphaFoldDB" id="A0A9Q1BFD1"/>
<comment type="caution">
    <text evidence="1">The sequence shown here is derived from an EMBL/GenBank/DDBJ whole genome shotgun (WGS) entry which is preliminary data.</text>
</comment>
<dbReference type="Proteomes" id="UP001152320">
    <property type="component" value="Chromosome 19"/>
</dbReference>
<protein>
    <submittedName>
        <fullName evidence="1">Uncharacterized protein</fullName>
    </submittedName>
</protein>
<keyword evidence="2" id="KW-1185">Reference proteome</keyword>
<name>A0A9Q1BFD1_HOLLE</name>
<dbReference type="PANTHER" id="PTHR47331">
    <property type="entry name" value="PHD-TYPE DOMAIN-CONTAINING PROTEIN"/>
    <property type="match status" value="1"/>
</dbReference>
<dbReference type="EMBL" id="JAIZAY010000019">
    <property type="protein sequence ID" value="KAJ8023448.1"/>
    <property type="molecule type" value="Genomic_DNA"/>
</dbReference>
<dbReference type="OrthoDB" id="7444419at2759"/>
<dbReference type="Pfam" id="PF03564">
    <property type="entry name" value="DUF1759"/>
    <property type="match status" value="1"/>
</dbReference>
<evidence type="ECO:0000313" key="2">
    <source>
        <dbReference type="Proteomes" id="UP001152320"/>
    </source>
</evidence>
<gene>
    <name evidence="1" type="ORF">HOLleu_35897</name>
</gene>
<organism evidence="1 2">
    <name type="scientific">Holothuria leucospilota</name>
    <name type="common">Black long sea cucumber</name>
    <name type="synonym">Mertensiothuria leucospilota</name>
    <dbReference type="NCBI Taxonomy" id="206669"/>
    <lineage>
        <taxon>Eukaryota</taxon>
        <taxon>Metazoa</taxon>
        <taxon>Echinodermata</taxon>
        <taxon>Eleutherozoa</taxon>
        <taxon>Echinozoa</taxon>
        <taxon>Holothuroidea</taxon>
        <taxon>Aspidochirotacea</taxon>
        <taxon>Aspidochirotida</taxon>
        <taxon>Holothuriidae</taxon>
        <taxon>Holothuria</taxon>
    </lineage>
</organism>
<sequence>MKKACTVTEELEKLNGDVLFQCEGAEYQQAEQYIEECLRDFIDTKKLVNSSLKGKKTSVPNTTNVSPEVKQTHQSQLRLSSLNMLTAANAIKFSGDPLYYHAFISGYKSAVDGIEDCSIKLKALLALCEGDALASIQFALLRNPEDGLKVALETLKTRFGNPPVIAQAWVQKILRYTKLESGNISRFRDDLENCVAALTSLQCLGELNNQTNIRMIAEKMPRFLQYR</sequence>
<accession>A0A9Q1BFD1</accession>
<evidence type="ECO:0000313" key="1">
    <source>
        <dbReference type="EMBL" id="KAJ8023448.1"/>
    </source>
</evidence>
<reference evidence="1" key="1">
    <citation type="submission" date="2021-10" db="EMBL/GenBank/DDBJ databases">
        <title>Tropical sea cucumber genome reveals ecological adaptation and Cuvierian tubules defense mechanism.</title>
        <authorList>
            <person name="Chen T."/>
        </authorList>
    </citation>
    <scope>NUCLEOTIDE SEQUENCE</scope>
    <source>
        <strain evidence="1">Nanhai2018</strain>
        <tissue evidence="1">Muscle</tissue>
    </source>
</reference>
<proteinExistence type="predicted"/>
<dbReference type="InterPro" id="IPR005312">
    <property type="entry name" value="DUF1759"/>
</dbReference>